<feature type="compositionally biased region" description="Low complexity" evidence="1">
    <location>
        <begin position="110"/>
        <end position="138"/>
    </location>
</feature>
<reference evidence="4" key="1">
    <citation type="submission" date="2025-08" db="UniProtKB">
        <authorList>
            <consortium name="RefSeq"/>
        </authorList>
    </citation>
    <scope>IDENTIFICATION</scope>
</reference>
<dbReference type="RefSeq" id="XP_028257458.1">
    <property type="nucleotide sequence ID" value="XM_028401657.1"/>
</dbReference>
<dbReference type="GO" id="GO:0005667">
    <property type="term" value="C:transcription regulator complex"/>
    <property type="evidence" value="ECO:0007669"/>
    <property type="project" value="TreeGrafter"/>
</dbReference>
<dbReference type="SMART" id="SM00595">
    <property type="entry name" value="MADF"/>
    <property type="match status" value="1"/>
</dbReference>
<evidence type="ECO:0000256" key="1">
    <source>
        <dbReference type="SAM" id="MobiDB-lite"/>
    </source>
</evidence>
<dbReference type="PANTHER" id="PTHR12243">
    <property type="entry name" value="MADF DOMAIN TRANSCRIPTION FACTOR"/>
    <property type="match status" value="1"/>
</dbReference>
<dbReference type="GO" id="GO:0005634">
    <property type="term" value="C:nucleus"/>
    <property type="evidence" value="ECO:0007669"/>
    <property type="project" value="TreeGrafter"/>
</dbReference>
<dbReference type="InParanoid" id="A0A6P7HV03"/>
<evidence type="ECO:0000259" key="2">
    <source>
        <dbReference type="PROSITE" id="PS51029"/>
    </source>
</evidence>
<dbReference type="InterPro" id="IPR039353">
    <property type="entry name" value="TF_Adf1"/>
</dbReference>
<dbReference type="AlphaFoldDB" id="A0A6P7HV03"/>
<feature type="region of interest" description="Disordered" evidence="1">
    <location>
        <begin position="100"/>
        <end position="162"/>
    </location>
</feature>
<evidence type="ECO:0000313" key="3">
    <source>
        <dbReference type="Proteomes" id="UP000515145"/>
    </source>
</evidence>
<dbReference type="GO" id="GO:0006357">
    <property type="term" value="P:regulation of transcription by RNA polymerase II"/>
    <property type="evidence" value="ECO:0007669"/>
    <property type="project" value="TreeGrafter"/>
</dbReference>
<dbReference type="GeneID" id="114433212"/>
<protein>
    <submittedName>
        <fullName evidence="4">Transcription factor Adf-1-like</fullName>
    </submittedName>
</protein>
<feature type="compositionally biased region" description="Basic and acidic residues" evidence="1">
    <location>
        <begin position="100"/>
        <end position="109"/>
    </location>
</feature>
<sequence length="233" mass="26747">MDQITERLIAEVRKCDNLFNSSSPHYKDSRMAQNSWKKISKNVGIDVVECMKKWKNLRDKYVRLRKRMVLRSGRTAGKRVPAFYMFLSWLDPHVRHREKDSSCDIKEESSSSVDPSVAHSSSESSPAPSAEQFTSGPSEQPPPSTQPSPLSRMGQKGRRRDHDQWLKQLSEISDQQPELQNRLAQDTDDECSRFGQTVADLMRRVPSERRFDAMLKVIQIFTLPSVLPLAEDL</sequence>
<dbReference type="PANTHER" id="PTHR12243:SF67">
    <property type="entry name" value="COREPRESSOR OF PANGOLIN, ISOFORM A-RELATED"/>
    <property type="match status" value="1"/>
</dbReference>
<keyword evidence="3" id="KW-1185">Reference proteome</keyword>
<gene>
    <name evidence="4" type="primary">LOC114433212</name>
</gene>
<dbReference type="InterPro" id="IPR006578">
    <property type="entry name" value="MADF-dom"/>
</dbReference>
<evidence type="ECO:0000313" key="4">
    <source>
        <dbReference type="RefSeq" id="XP_028257458.1"/>
    </source>
</evidence>
<feature type="domain" description="MADF" evidence="2">
    <location>
        <begin position="7"/>
        <end position="95"/>
    </location>
</feature>
<accession>A0A6P7HV03</accession>
<organism evidence="3 4">
    <name type="scientific">Parambassis ranga</name>
    <name type="common">Indian glassy fish</name>
    <dbReference type="NCBI Taxonomy" id="210632"/>
    <lineage>
        <taxon>Eukaryota</taxon>
        <taxon>Metazoa</taxon>
        <taxon>Chordata</taxon>
        <taxon>Craniata</taxon>
        <taxon>Vertebrata</taxon>
        <taxon>Euteleostomi</taxon>
        <taxon>Actinopterygii</taxon>
        <taxon>Neopterygii</taxon>
        <taxon>Teleostei</taxon>
        <taxon>Neoteleostei</taxon>
        <taxon>Acanthomorphata</taxon>
        <taxon>Ovalentaria</taxon>
        <taxon>Ambassidae</taxon>
        <taxon>Parambassis</taxon>
    </lineage>
</organism>
<name>A0A6P7HV03_9TELE</name>
<dbReference type="PROSITE" id="PS51029">
    <property type="entry name" value="MADF"/>
    <property type="match status" value="1"/>
</dbReference>
<dbReference type="Proteomes" id="UP000515145">
    <property type="component" value="Chromosome 3"/>
</dbReference>
<proteinExistence type="predicted"/>
<dbReference type="Pfam" id="PF10545">
    <property type="entry name" value="MADF_DNA_bdg"/>
    <property type="match status" value="1"/>
</dbReference>